<keyword evidence="2" id="KW-1185">Reference proteome</keyword>
<proteinExistence type="predicted"/>
<comment type="caution">
    <text evidence="1">The sequence shown here is derived from an EMBL/GenBank/DDBJ whole genome shotgun (WGS) entry which is preliminary data.</text>
</comment>
<dbReference type="PATRIC" id="fig|1348334.3.peg.723"/>
<protein>
    <recommendedName>
        <fullName evidence="3">Bacterial SH3 domain protein</fullName>
    </recommendedName>
</protein>
<dbReference type="OrthoDB" id="555330at2"/>
<reference evidence="1 2" key="1">
    <citation type="journal article" date="2013" name="Front. Microbiol.">
        <title>Comparative genomic analyses of the cyanobacterium, Lyngbya aestuarii BL J, a powerful hydrogen producer.</title>
        <authorList>
            <person name="Kothari A."/>
            <person name="Vaughn M."/>
            <person name="Garcia-Pichel F."/>
        </authorList>
    </citation>
    <scope>NUCLEOTIDE SEQUENCE [LARGE SCALE GENOMIC DNA]</scope>
    <source>
        <strain evidence="1 2">BL J</strain>
    </source>
</reference>
<name>U7QPX1_9CYAN</name>
<dbReference type="AlphaFoldDB" id="U7QPX1"/>
<evidence type="ECO:0000313" key="1">
    <source>
        <dbReference type="EMBL" id="ERT09337.1"/>
    </source>
</evidence>
<evidence type="ECO:0000313" key="2">
    <source>
        <dbReference type="Proteomes" id="UP000017127"/>
    </source>
</evidence>
<dbReference type="EMBL" id="AUZM01000004">
    <property type="protein sequence ID" value="ERT09337.1"/>
    <property type="molecule type" value="Genomic_DNA"/>
</dbReference>
<dbReference type="Proteomes" id="UP000017127">
    <property type="component" value="Unassembled WGS sequence"/>
</dbReference>
<sequence>MSKTAIVRTQGDTLNVRYRPNGEIVDTLENGTKVTVIGSPVPVGNWTWVAIGQNRWVAMEFLTFVPLSEQPSSTDFGLSGAKVVTTQTSEIIAGGLKVYQTELIDTTGQVIDRIRCVSGRVGLQDPSEVPGSQTPIPFGVYTFDYPGHVEYAPGEFGGVWSPVTPTFETNRGGFGLHYDPSTFDNNSQTGTAGCLATPTPAERDIMSNFIVRYKPIYLIVQKGH</sequence>
<dbReference type="Gene3D" id="2.30.30.40">
    <property type="entry name" value="SH3 Domains"/>
    <property type="match status" value="1"/>
</dbReference>
<gene>
    <name evidence="1" type="ORF">M595_0736</name>
</gene>
<organism evidence="1 2">
    <name type="scientific">Lyngbya aestuarii BL J</name>
    <dbReference type="NCBI Taxonomy" id="1348334"/>
    <lineage>
        <taxon>Bacteria</taxon>
        <taxon>Bacillati</taxon>
        <taxon>Cyanobacteriota</taxon>
        <taxon>Cyanophyceae</taxon>
        <taxon>Oscillatoriophycideae</taxon>
        <taxon>Oscillatoriales</taxon>
        <taxon>Microcoleaceae</taxon>
        <taxon>Lyngbya</taxon>
    </lineage>
</organism>
<evidence type="ECO:0008006" key="3">
    <source>
        <dbReference type="Google" id="ProtNLM"/>
    </source>
</evidence>
<dbReference type="RefSeq" id="WP_023064564.1">
    <property type="nucleotide sequence ID" value="NZ_AUZM01000004.1"/>
</dbReference>
<accession>U7QPX1</accession>